<keyword evidence="1" id="KW-0472">Membrane</keyword>
<comment type="caution">
    <text evidence="2">The sequence shown here is derived from an EMBL/GenBank/DDBJ whole genome shotgun (WGS) entry which is preliminary data.</text>
</comment>
<feature type="transmembrane region" description="Helical" evidence="1">
    <location>
        <begin position="67"/>
        <end position="85"/>
    </location>
</feature>
<proteinExistence type="predicted"/>
<keyword evidence="1" id="KW-1133">Transmembrane helix</keyword>
<evidence type="ECO:0000313" key="3">
    <source>
        <dbReference type="Proteomes" id="UP000297609"/>
    </source>
</evidence>
<keyword evidence="3" id="KW-1185">Reference proteome</keyword>
<feature type="transmembrane region" description="Helical" evidence="1">
    <location>
        <begin position="97"/>
        <end position="115"/>
    </location>
</feature>
<evidence type="ECO:0000256" key="1">
    <source>
        <dbReference type="SAM" id="Phobius"/>
    </source>
</evidence>
<feature type="transmembrane region" description="Helical" evidence="1">
    <location>
        <begin position="34"/>
        <end position="55"/>
    </location>
</feature>
<gene>
    <name evidence="2" type="ORF">EHQ59_08175</name>
</gene>
<dbReference type="AlphaFoldDB" id="A0A4R9JSP7"/>
<evidence type="ECO:0000313" key="2">
    <source>
        <dbReference type="EMBL" id="TGL54158.1"/>
    </source>
</evidence>
<dbReference type="EMBL" id="RQGG01000019">
    <property type="protein sequence ID" value="TGL54158.1"/>
    <property type="molecule type" value="Genomic_DNA"/>
</dbReference>
<accession>A0A4R9JSP7</accession>
<reference evidence="2" key="1">
    <citation type="journal article" date="2019" name="PLoS Negl. Trop. Dis.">
        <title>Revisiting the worldwide diversity of Leptospira species in the environment.</title>
        <authorList>
            <person name="Vincent A.T."/>
            <person name="Schiettekatte O."/>
            <person name="Bourhy P."/>
            <person name="Veyrier F.J."/>
            <person name="Picardeau M."/>
        </authorList>
    </citation>
    <scope>NUCLEOTIDE SEQUENCE [LARGE SCALE GENOMIC DNA]</scope>
    <source>
        <strain evidence="2">201702454</strain>
    </source>
</reference>
<feature type="transmembrane region" description="Helical" evidence="1">
    <location>
        <begin position="162"/>
        <end position="178"/>
    </location>
</feature>
<feature type="transmembrane region" description="Helical" evidence="1">
    <location>
        <begin position="224"/>
        <end position="251"/>
    </location>
</feature>
<feature type="transmembrane region" description="Helical" evidence="1">
    <location>
        <begin position="272"/>
        <end position="290"/>
    </location>
</feature>
<feature type="transmembrane region" description="Helical" evidence="1">
    <location>
        <begin position="302"/>
        <end position="328"/>
    </location>
</feature>
<dbReference type="Proteomes" id="UP000297609">
    <property type="component" value="Unassembled WGS sequence"/>
</dbReference>
<protein>
    <submittedName>
        <fullName evidence="2">Uncharacterized protein</fullName>
    </submittedName>
</protein>
<feature type="transmembrane region" description="Helical" evidence="1">
    <location>
        <begin position="127"/>
        <end position="142"/>
    </location>
</feature>
<name>A0A4R9JSP7_9LEPT</name>
<sequence length="333" mass="37754">MISLEIDFLFFLISLVLVFKCFRSVTLPEEKQLLLLYWVANLILTVLLLISLSRLGVNITGWKTKSLFRILTISNLVSFFTYNALEDRIFSFRRSVGFAITLVLYLFFGSFFYWIQIFQTGLHAEDKSLLLPFTISLGAFVWSREMFWTHPKTTESKLADDFLGQFGFLFLPSFLLLLSPFSSNYEFVEILSSAVILGLSSLLGFTLVSQILKVTYLSEAEIGMWIGTISFSSVLGIDLLLGLPIAFFVGMMGRGLYFLLDTLDWSSSGKRGVVSFLFPSVLGVFLPFLLLEPKDWSHAPYVLLGVQVLYFLSFYLISSLVFGILLLCKPKTD</sequence>
<dbReference type="OrthoDB" id="342170at2"/>
<organism evidence="2 3">
    <name type="scientific">Leptospira kemamanensis</name>
    <dbReference type="NCBI Taxonomy" id="2484942"/>
    <lineage>
        <taxon>Bacteria</taxon>
        <taxon>Pseudomonadati</taxon>
        <taxon>Spirochaetota</taxon>
        <taxon>Spirochaetia</taxon>
        <taxon>Leptospirales</taxon>
        <taxon>Leptospiraceae</taxon>
        <taxon>Leptospira</taxon>
    </lineage>
</organism>
<keyword evidence="1" id="KW-0812">Transmembrane</keyword>
<feature type="transmembrane region" description="Helical" evidence="1">
    <location>
        <begin position="190"/>
        <end position="212"/>
    </location>
</feature>
<dbReference type="RefSeq" id="WP_135619139.1">
    <property type="nucleotide sequence ID" value="NZ_RQGG01000019.1"/>
</dbReference>